<evidence type="ECO:0000256" key="10">
    <source>
        <dbReference type="HAMAP-Rule" id="MF_02078"/>
    </source>
</evidence>
<dbReference type="NCBIfam" id="TIGR01695">
    <property type="entry name" value="murJ_mviN"/>
    <property type="match status" value="1"/>
</dbReference>
<feature type="transmembrane region" description="Helical" evidence="10">
    <location>
        <begin position="200"/>
        <end position="223"/>
    </location>
</feature>
<dbReference type="GO" id="GO:0005886">
    <property type="term" value="C:plasma membrane"/>
    <property type="evidence" value="ECO:0007669"/>
    <property type="project" value="UniProtKB-SubCell"/>
</dbReference>
<evidence type="ECO:0000256" key="8">
    <source>
        <dbReference type="ARBA" id="ARBA00060041"/>
    </source>
</evidence>
<feature type="transmembrane region" description="Helical" evidence="10">
    <location>
        <begin position="99"/>
        <end position="129"/>
    </location>
</feature>
<dbReference type="GO" id="GO:0008360">
    <property type="term" value="P:regulation of cell shape"/>
    <property type="evidence" value="ECO:0007669"/>
    <property type="project" value="UniProtKB-UniRule"/>
</dbReference>
<evidence type="ECO:0000256" key="7">
    <source>
        <dbReference type="ARBA" id="ARBA00023136"/>
    </source>
</evidence>
<dbReference type="GO" id="GO:0034204">
    <property type="term" value="P:lipid translocation"/>
    <property type="evidence" value="ECO:0007669"/>
    <property type="project" value="TreeGrafter"/>
</dbReference>
<evidence type="ECO:0000256" key="11">
    <source>
        <dbReference type="PIRNR" id="PIRNR002869"/>
    </source>
</evidence>
<keyword evidence="2 10" id="KW-1003">Cell membrane</keyword>
<reference evidence="12" key="1">
    <citation type="submission" date="2020-10" db="EMBL/GenBank/DDBJ databases">
        <title>An improved Amphimedon queenslandica hologenome assembly reveals how three proteobacterial symbionts can extend the metabolic phenotypic of their marine sponge host.</title>
        <authorList>
            <person name="Degnan B."/>
            <person name="Degnan S."/>
            <person name="Xiang X."/>
        </authorList>
    </citation>
    <scope>NUCLEOTIDE SEQUENCE</scope>
    <source>
        <strain evidence="12">AqS2</strain>
    </source>
</reference>
<evidence type="ECO:0000256" key="2">
    <source>
        <dbReference type="ARBA" id="ARBA00022475"/>
    </source>
</evidence>
<dbReference type="InterPro" id="IPR051050">
    <property type="entry name" value="Lipid_II_flippase_MurJ/MviN"/>
</dbReference>
<proteinExistence type="inferred from homology"/>
<name>A0A930UCY8_9GAMM</name>
<evidence type="ECO:0000256" key="9">
    <source>
        <dbReference type="ARBA" id="ARBA00061532"/>
    </source>
</evidence>
<comment type="pathway">
    <text evidence="10">Cell wall biogenesis; peptidoglycan biosynthesis.</text>
</comment>
<dbReference type="PANTHER" id="PTHR47019:SF1">
    <property type="entry name" value="LIPID II FLIPPASE MURJ"/>
    <property type="match status" value="1"/>
</dbReference>
<keyword evidence="3 10" id="KW-0812">Transmembrane</keyword>
<feature type="transmembrane region" description="Helical" evidence="10">
    <location>
        <begin position="366"/>
        <end position="386"/>
    </location>
</feature>
<dbReference type="HAMAP" id="MF_02078">
    <property type="entry name" value="MurJ_MviN"/>
    <property type="match status" value="1"/>
</dbReference>
<keyword evidence="5 10" id="KW-0573">Peptidoglycan synthesis</keyword>
<feature type="transmembrane region" description="Helical" evidence="10">
    <location>
        <begin position="12"/>
        <end position="32"/>
    </location>
</feature>
<dbReference type="Pfam" id="PF03023">
    <property type="entry name" value="MurJ"/>
    <property type="match status" value="1"/>
</dbReference>
<evidence type="ECO:0000313" key="13">
    <source>
        <dbReference type="Proteomes" id="UP000604381"/>
    </source>
</evidence>
<sequence>MSRGTAASGERESNLLAALLSVSSLTFVSRVLGLLRDVTIAAVFAVGLHSDAFFTAFKIPNTLRRLTAEGAFSNAFVPVFNEARATVGEREAAHLRDVVASWLAILLLVIAVAGVAGAPLLVAVIAPGFAAVEGKAELATALLRITFPYILLISLAAFGGAVLNSFGRFAAFAFVPALLNIALIAAALVAAPFFSEPIHALAWGVVAGGLLQLAWQAVAMARHGLLPRPALPRLTPAVRRISRLTAQGTLGVAIAQLGIFVSLIFASFLEQGSVTWLYFADRMMELPVGMLGAALAVIALPTLSRQSAAASTAAFSATLDWSLRVALLASLPAAGGLAVLSLPVAATIFQHGSYTPHDSIQTARAIAAYSWGVPALVLLRILAAGFYARQQPLIPVTVATVALALTIALNFVLVPHMAHAGLALAVALGAIVNASSLAWLLWANGAYEPDPAWPQHLLKMFAALAAMVAFLLWFREHEIPWTAMGAGTRVWELGVCVLSGGAVYLATLQALGWPWELLRTPGIDARHSWLRPR</sequence>
<comment type="caution">
    <text evidence="12">The sequence shown here is derived from an EMBL/GenBank/DDBJ whole genome shotgun (WGS) entry which is preliminary data.</text>
</comment>
<feature type="transmembrane region" description="Helical" evidence="10">
    <location>
        <begin position="244"/>
        <end position="266"/>
    </location>
</feature>
<accession>A0A930UCY8</accession>
<dbReference type="EMBL" id="JADHEI010000033">
    <property type="protein sequence ID" value="MBF2735283.1"/>
    <property type="molecule type" value="Genomic_DNA"/>
</dbReference>
<keyword evidence="10 11" id="KW-0961">Cell wall biogenesis/degradation</keyword>
<dbReference type="AlphaFoldDB" id="A0A930UCY8"/>
<feature type="transmembrane region" description="Helical" evidence="10">
    <location>
        <begin position="170"/>
        <end position="194"/>
    </location>
</feature>
<keyword evidence="10 11" id="KW-0813">Transport</keyword>
<feature type="transmembrane region" description="Helical" evidence="10">
    <location>
        <begin position="456"/>
        <end position="474"/>
    </location>
</feature>
<evidence type="ECO:0000256" key="4">
    <source>
        <dbReference type="ARBA" id="ARBA00022960"/>
    </source>
</evidence>
<keyword evidence="6 10" id="KW-1133">Transmembrane helix</keyword>
<protein>
    <recommendedName>
        <fullName evidence="10">Probable lipid II flippase MurJ</fullName>
    </recommendedName>
</protein>
<comment type="subcellular location">
    <subcellularLocation>
        <location evidence="10">Cell inner membrane</location>
        <topology evidence="10">Multi-pass membrane protein</topology>
    </subcellularLocation>
    <subcellularLocation>
        <location evidence="1">Cell membrane</location>
        <topology evidence="1">Multi-pass membrane protein</topology>
    </subcellularLocation>
</comment>
<gene>
    <name evidence="10 12" type="primary">murJ</name>
    <name evidence="12" type="ORF">ISN26_04255</name>
</gene>
<dbReference type="InterPro" id="IPR004268">
    <property type="entry name" value="MurJ"/>
</dbReference>
<evidence type="ECO:0000256" key="1">
    <source>
        <dbReference type="ARBA" id="ARBA00004651"/>
    </source>
</evidence>
<keyword evidence="7 10" id="KW-0472">Membrane</keyword>
<evidence type="ECO:0000256" key="3">
    <source>
        <dbReference type="ARBA" id="ARBA00022692"/>
    </source>
</evidence>
<dbReference type="CDD" id="cd13123">
    <property type="entry name" value="MATE_MurJ_like"/>
    <property type="match status" value="1"/>
</dbReference>
<comment type="function">
    <text evidence="8 10 11">Involved in peptidoglycan biosynthesis. Transports lipid-linked peptidoglycan precursors from the inner to the outer leaflet of the cytoplasmic membrane.</text>
</comment>
<keyword evidence="4 10" id="KW-0133">Cell shape</keyword>
<evidence type="ECO:0000256" key="5">
    <source>
        <dbReference type="ARBA" id="ARBA00022984"/>
    </source>
</evidence>
<dbReference type="PANTHER" id="PTHR47019">
    <property type="entry name" value="LIPID II FLIPPASE MURJ"/>
    <property type="match status" value="1"/>
</dbReference>
<keyword evidence="10" id="KW-0997">Cell inner membrane</keyword>
<feature type="transmembrane region" description="Helical" evidence="10">
    <location>
        <begin position="393"/>
        <end position="414"/>
    </location>
</feature>
<dbReference type="PIRSF" id="PIRSF002869">
    <property type="entry name" value="MviN"/>
    <property type="match status" value="1"/>
</dbReference>
<dbReference type="PRINTS" id="PR01806">
    <property type="entry name" value="VIRFACTRMVIN"/>
</dbReference>
<evidence type="ECO:0000313" key="12">
    <source>
        <dbReference type="EMBL" id="MBF2735283.1"/>
    </source>
</evidence>
<feature type="transmembrane region" description="Helical" evidence="10">
    <location>
        <begin position="490"/>
        <end position="511"/>
    </location>
</feature>
<dbReference type="GO" id="GO:0009252">
    <property type="term" value="P:peptidoglycan biosynthetic process"/>
    <property type="evidence" value="ECO:0007669"/>
    <property type="project" value="UniProtKB-UniRule"/>
</dbReference>
<evidence type="ECO:0000256" key="6">
    <source>
        <dbReference type="ARBA" id="ARBA00022989"/>
    </source>
</evidence>
<dbReference type="GO" id="GO:0015648">
    <property type="term" value="F:lipid-linked peptidoglycan transporter activity"/>
    <property type="evidence" value="ECO:0007669"/>
    <property type="project" value="UniProtKB-UniRule"/>
</dbReference>
<feature type="transmembrane region" description="Helical" evidence="10">
    <location>
        <begin position="325"/>
        <end position="346"/>
    </location>
</feature>
<dbReference type="Proteomes" id="UP000604381">
    <property type="component" value="Unassembled WGS sequence"/>
</dbReference>
<organism evidence="12 13">
    <name type="scientific">Candidatus Amphirhobacter heronislandensis</name>
    <dbReference type="NCBI Taxonomy" id="1732024"/>
    <lineage>
        <taxon>Bacteria</taxon>
        <taxon>Pseudomonadati</taxon>
        <taxon>Pseudomonadota</taxon>
        <taxon>Gammaproteobacteria</taxon>
        <taxon>Candidatus Tethybacterales</taxon>
        <taxon>Candidatus Tethybacteraceae</taxon>
        <taxon>Candidatus Amphirhobacter</taxon>
    </lineage>
</organism>
<dbReference type="GO" id="GO:0071555">
    <property type="term" value="P:cell wall organization"/>
    <property type="evidence" value="ECO:0007669"/>
    <property type="project" value="UniProtKB-UniRule"/>
</dbReference>
<keyword evidence="13" id="KW-1185">Reference proteome</keyword>
<comment type="similarity">
    <text evidence="9 10 11">Belongs to the MurJ/MviN family.</text>
</comment>
<feature type="transmembrane region" description="Helical" evidence="10">
    <location>
        <begin position="420"/>
        <end position="444"/>
    </location>
</feature>
<feature type="transmembrane region" description="Helical" evidence="10">
    <location>
        <begin position="141"/>
        <end position="163"/>
    </location>
</feature>